<accession>A0ABS6F8A5</accession>
<dbReference type="EMBL" id="JAHLQN010000001">
    <property type="protein sequence ID" value="MBU5626519.1"/>
    <property type="molecule type" value="Genomic_DNA"/>
</dbReference>
<evidence type="ECO:0000313" key="2">
    <source>
        <dbReference type="Proteomes" id="UP000787672"/>
    </source>
</evidence>
<comment type="caution">
    <text evidence="1">The sequence shown here is derived from an EMBL/GenBank/DDBJ whole genome shotgun (WGS) entry which is preliminary data.</text>
</comment>
<dbReference type="RefSeq" id="WP_216632000.1">
    <property type="nucleotide sequence ID" value="NZ_JAHLQN010000001.1"/>
</dbReference>
<protein>
    <recommendedName>
        <fullName evidence="3">Mor transcription activator domain-containing protein</fullName>
    </recommendedName>
</protein>
<sequence>MYFVKRGYEWNKYGGRGITMCDEWRNSFETFQTWALANGYQDHLSIDRIDVNGNYCPENCRWATVYEQNNNKRTSRYLSYNGETKTIREFADKYGLAYSCLYERLRLGWNVEDALLTPPKRRDLA</sequence>
<organism evidence="1 2">
    <name type="scientific">Dysosmobacter acutus</name>
    <dbReference type="NCBI Taxonomy" id="2841504"/>
    <lineage>
        <taxon>Bacteria</taxon>
        <taxon>Bacillati</taxon>
        <taxon>Bacillota</taxon>
        <taxon>Clostridia</taxon>
        <taxon>Eubacteriales</taxon>
        <taxon>Oscillospiraceae</taxon>
        <taxon>Dysosmobacter</taxon>
    </lineage>
</organism>
<reference evidence="1 2" key="1">
    <citation type="submission" date="2021-06" db="EMBL/GenBank/DDBJ databases">
        <authorList>
            <person name="Sun Q."/>
            <person name="Li D."/>
        </authorList>
    </citation>
    <scope>NUCLEOTIDE SEQUENCE [LARGE SCALE GENOMIC DNA]</scope>
    <source>
        <strain evidence="1 2">MSJ-2</strain>
    </source>
</reference>
<evidence type="ECO:0000313" key="1">
    <source>
        <dbReference type="EMBL" id="MBU5626519.1"/>
    </source>
</evidence>
<keyword evidence="2" id="KW-1185">Reference proteome</keyword>
<dbReference type="Proteomes" id="UP000787672">
    <property type="component" value="Unassembled WGS sequence"/>
</dbReference>
<evidence type="ECO:0008006" key="3">
    <source>
        <dbReference type="Google" id="ProtNLM"/>
    </source>
</evidence>
<name>A0ABS6F8A5_9FIRM</name>
<proteinExistence type="predicted"/>
<gene>
    <name evidence="1" type="ORF">KQI82_06245</name>
</gene>